<evidence type="ECO:0000313" key="1">
    <source>
        <dbReference type="EMBL" id="SUZ56110.1"/>
    </source>
</evidence>
<name>A0A381NNM0_9ZZZZ</name>
<dbReference type="AlphaFoldDB" id="A0A381NNM0"/>
<proteinExistence type="predicted"/>
<accession>A0A381NNM0</accession>
<reference evidence="1" key="1">
    <citation type="submission" date="2018-05" db="EMBL/GenBank/DDBJ databases">
        <authorList>
            <person name="Lanie J.A."/>
            <person name="Ng W.-L."/>
            <person name="Kazmierczak K.M."/>
            <person name="Andrzejewski T.M."/>
            <person name="Davidsen T.M."/>
            <person name="Wayne K.J."/>
            <person name="Tettelin H."/>
            <person name="Glass J.I."/>
            <person name="Rusch D."/>
            <person name="Podicherti R."/>
            <person name="Tsui H.-C.T."/>
            <person name="Winkler M.E."/>
        </authorList>
    </citation>
    <scope>NUCLEOTIDE SEQUENCE</scope>
</reference>
<sequence length="30" mass="3245">MAARKGEKVIKSFECETTRTLHSGDSAGAY</sequence>
<gene>
    <name evidence="1" type="ORF">METZ01_LOCUS8964</name>
</gene>
<organism evidence="1">
    <name type="scientific">marine metagenome</name>
    <dbReference type="NCBI Taxonomy" id="408172"/>
    <lineage>
        <taxon>unclassified sequences</taxon>
        <taxon>metagenomes</taxon>
        <taxon>ecological metagenomes</taxon>
    </lineage>
</organism>
<protein>
    <submittedName>
        <fullName evidence="1">Uncharacterized protein</fullName>
    </submittedName>
</protein>
<dbReference type="EMBL" id="UINC01000480">
    <property type="protein sequence ID" value="SUZ56110.1"/>
    <property type="molecule type" value="Genomic_DNA"/>
</dbReference>